<name>A0A813GRR0_POLGL</name>
<keyword evidence="1" id="KW-0812">Transmembrane</keyword>
<accession>A0A813GRR0</accession>
<dbReference type="EMBL" id="CAJNNV010029686">
    <property type="protein sequence ID" value="CAE8629691.1"/>
    <property type="molecule type" value="Genomic_DNA"/>
</dbReference>
<dbReference type="OrthoDB" id="2789670at2759"/>
<organism evidence="2 3">
    <name type="scientific">Polarella glacialis</name>
    <name type="common">Dinoflagellate</name>
    <dbReference type="NCBI Taxonomy" id="89957"/>
    <lineage>
        <taxon>Eukaryota</taxon>
        <taxon>Sar</taxon>
        <taxon>Alveolata</taxon>
        <taxon>Dinophyceae</taxon>
        <taxon>Suessiales</taxon>
        <taxon>Suessiaceae</taxon>
        <taxon>Polarella</taxon>
    </lineage>
</organism>
<sequence length="464" mass="50948">MGACGKCCSCLKCFFLILVFMVCLFVVPLTRDPLMFETHKRADNLPVFMAGFMLRMLGWLCSCSPSLATDGKQGFLTCVKDSMTDDNALLYGWNPGFGVSMMDNKDIGPIAFGHAAYKQITYDTTMGRTPNKLSKLDLTTGVMSPGMDKLPINFATGDPEWVKRRTLIVDSFPSLLEKPPVATDIVTPKGVHSTAFASERAIQDFVGLNLFKQLFEADVSAELDCMNEYDDLIKKAFAAGSGSAISAIGGLEKLEKCRQALYARVADTAPAQNMMAAAGKLGYDGKTRIIDFIWILMFAGYGGTGDLTIGTFNMVRRNPEKMLKLYRKDPDVFLLESARLNPPVGGQNPSVLTQNFTIQNVDGTPRTFQPGTWTGVLTSGANRDPTLYPDPYEFKPDRANLDRILTWNAELRDIRKCKNTAGFPSCKEAPRPCPGTWLALRTAKAAIAFFMDGVEKSLGKKGEL</sequence>
<evidence type="ECO:0000256" key="1">
    <source>
        <dbReference type="SAM" id="Phobius"/>
    </source>
</evidence>
<evidence type="ECO:0000313" key="3">
    <source>
        <dbReference type="Proteomes" id="UP000654075"/>
    </source>
</evidence>
<reference evidence="2" key="1">
    <citation type="submission" date="2021-02" db="EMBL/GenBank/DDBJ databases">
        <authorList>
            <person name="Dougan E. K."/>
            <person name="Rhodes N."/>
            <person name="Thang M."/>
            <person name="Chan C."/>
        </authorList>
    </citation>
    <scope>NUCLEOTIDE SEQUENCE</scope>
</reference>
<evidence type="ECO:0000313" key="2">
    <source>
        <dbReference type="EMBL" id="CAE8629691.1"/>
    </source>
</evidence>
<dbReference type="Proteomes" id="UP000654075">
    <property type="component" value="Unassembled WGS sequence"/>
</dbReference>
<dbReference type="InterPro" id="IPR036396">
    <property type="entry name" value="Cyt_P450_sf"/>
</dbReference>
<dbReference type="AlphaFoldDB" id="A0A813GRR0"/>
<keyword evidence="3" id="KW-1185">Reference proteome</keyword>
<keyword evidence="1" id="KW-0472">Membrane</keyword>
<protein>
    <submittedName>
        <fullName evidence="2">Uncharacterized protein</fullName>
    </submittedName>
</protein>
<dbReference type="SUPFAM" id="SSF48264">
    <property type="entry name" value="Cytochrome P450"/>
    <property type="match status" value="1"/>
</dbReference>
<dbReference type="GO" id="GO:0016705">
    <property type="term" value="F:oxidoreductase activity, acting on paired donors, with incorporation or reduction of molecular oxygen"/>
    <property type="evidence" value="ECO:0007669"/>
    <property type="project" value="InterPro"/>
</dbReference>
<dbReference type="GO" id="GO:0004497">
    <property type="term" value="F:monooxygenase activity"/>
    <property type="evidence" value="ECO:0007669"/>
    <property type="project" value="InterPro"/>
</dbReference>
<keyword evidence="1" id="KW-1133">Transmembrane helix</keyword>
<feature type="transmembrane region" description="Helical" evidence="1">
    <location>
        <begin position="47"/>
        <end position="67"/>
    </location>
</feature>
<dbReference type="Gene3D" id="1.10.630.10">
    <property type="entry name" value="Cytochrome P450"/>
    <property type="match status" value="1"/>
</dbReference>
<dbReference type="GO" id="GO:0005506">
    <property type="term" value="F:iron ion binding"/>
    <property type="evidence" value="ECO:0007669"/>
    <property type="project" value="InterPro"/>
</dbReference>
<dbReference type="GO" id="GO:0020037">
    <property type="term" value="F:heme binding"/>
    <property type="evidence" value="ECO:0007669"/>
    <property type="project" value="InterPro"/>
</dbReference>
<gene>
    <name evidence="2" type="ORF">PGLA1383_LOCUS46118</name>
</gene>
<proteinExistence type="predicted"/>
<comment type="caution">
    <text evidence="2">The sequence shown here is derived from an EMBL/GenBank/DDBJ whole genome shotgun (WGS) entry which is preliminary data.</text>
</comment>
<feature type="transmembrane region" description="Helical" evidence="1">
    <location>
        <begin position="7"/>
        <end position="27"/>
    </location>
</feature>